<dbReference type="Pfam" id="PF04860">
    <property type="entry name" value="Phage_portal"/>
    <property type="match status" value="1"/>
</dbReference>
<dbReference type="InterPro" id="IPR006944">
    <property type="entry name" value="Phage/GTA_portal"/>
</dbReference>
<evidence type="ECO:0000256" key="2">
    <source>
        <dbReference type="ARBA" id="ARBA00023009"/>
    </source>
</evidence>
<dbReference type="Gene3D" id="1.20.1270.210">
    <property type="match status" value="1"/>
</dbReference>
<keyword evidence="1" id="KW-1188">Viral release from host cell</keyword>
<sequence>MGLFDVFKKKKPIQQEERSYTPYGLNSLVYNTNSSYRTDKSMLLSTVYRCVDVIGDSVAQLPFEPYKIDKDGYKRKYLEHPTYYLLNKEPNSQMSRFTFMKTLITSVLLNGNGYALIERDTKGDAVSLKLIPSELVTISKVDPLKNKIMYNVVGIKQLVEPVNMIHILNFSYDGITGISTLQHARNTLGLATDSEAHAEGFFKGGANLAGIIKVQSSLTPKQQLDIKESWQSTFSPMTGTPNGVAVLQGNMDFQPITVSPSDAQLLETRQFNVIDICRFFGVSPVKAFDLSKSSYSTVEATQLAFLTDTLSPLLEKIELEFERKLYKPSEKNSIDVRFDTSALLRADKVSLATYYQTLFNIGVVSPNEIRKQLDLEPLENGDKSFVQVNVMTLDNAVNNLPSNNAIKNDTESI</sequence>
<dbReference type="Gene3D" id="3.40.140.120">
    <property type="match status" value="1"/>
</dbReference>
<evidence type="ECO:0000256" key="1">
    <source>
        <dbReference type="ARBA" id="ARBA00022950"/>
    </source>
</evidence>
<dbReference type="EMBL" id="BK015177">
    <property type="protein sequence ID" value="DAD94569.1"/>
    <property type="molecule type" value="Genomic_DNA"/>
</dbReference>
<keyword evidence="2" id="KW-1160">Virus entry into host cell</keyword>
<keyword evidence="2" id="KW-1171">Viral genome ejection through host cell envelope</keyword>
<keyword evidence="2" id="KW-1162">Viral penetration into host cytoplasm</keyword>
<reference evidence="4" key="1">
    <citation type="journal article" date="2021" name="Proc. Natl. Acad. Sci. U.S.A.">
        <title>A Catalog of Tens of Thousands of Viruses from Human Metagenomes Reveals Hidden Associations with Chronic Diseases.</title>
        <authorList>
            <person name="Tisza M.J."/>
            <person name="Buck C.B."/>
        </authorList>
    </citation>
    <scope>NUCLEOTIDE SEQUENCE</scope>
    <source>
        <strain evidence="4">CtREU2</strain>
    </source>
</reference>
<keyword evidence="3" id="KW-0231">Viral genome packaging</keyword>
<accession>A0A8S5NIR4</accession>
<keyword evidence="1" id="KW-0118">Viral capsid assembly</keyword>
<organism evidence="4">
    <name type="scientific">Siphoviridae sp. ctREU2</name>
    <dbReference type="NCBI Taxonomy" id="2826333"/>
    <lineage>
        <taxon>Viruses</taxon>
        <taxon>Duplodnaviria</taxon>
        <taxon>Heunggongvirae</taxon>
        <taxon>Uroviricota</taxon>
        <taxon>Caudoviricetes</taxon>
    </lineage>
</organism>
<dbReference type="Gene3D" id="3.30.1120.70">
    <property type="match status" value="1"/>
</dbReference>
<proteinExistence type="predicted"/>
<protein>
    <submittedName>
        <fullName evidence="4">Portal protein</fullName>
    </submittedName>
</protein>
<dbReference type="NCBIfam" id="TIGR01537">
    <property type="entry name" value="portal_HK97"/>
    <property type="match status" value="1"/>
</dbReference>
<evidence type="ECO:0000313" key="4">
    <source>
        <dbReference type="EMBL" id="DAD94569.1"/>
    </source>
</evidence>
<dbReference type="InterPro" id="IPR006427">
    <property type="entry name" value="Portal_HK97"/>
</dbReference>
<evidence type="ECO:0000256" key="3">
    <source>
        <dbReference type="ARBA" id="ARBA00023219"/>
    </source>
</evidence>
<name>A0A8S5NIR4_9CAUD</name>